<keyword evidence="2" id="KW-1185">Reference proteome</keyword>
<proteinExistence type="predicted"/>
<evidence type="ECO:0000313" key="1">
    <source>
        <dbReference type="EMBL" id="SZX63032.1"/>
    </source>
</evidence>
<accession>A0A383VE74</accession>
<dbReference type="AlphaFoldDB" id="A0A383VE74"/>
<sequence>MCASSKVLHSAWMQLLKQQPSPAWLLPAVAEAAQAKTTKLLTKATAVVRWLLSSLPEARLAEHPSIPAGLVAIPHMSRSLAKLLCESGVRVPYSEIVAAARQRVEGVEVWVTVQSSLGLAGDIPPIIDALFTKDHLFCPVDDADLHGLLYLSLNSTSKTAPKML</sequence>
<gene>
    <name evidence="1" type="ORF">BQ4739_LOCUS3599</name>
</gene>
<dbReference type="Proteomes" id="UP000256970">
    <property type="component" value="Unassembled WGS sequence"/>
</dbReference>
<dbReference type="EMBL" id="FNXT01000280">
    <property type="protein sequence ID" value="SZX63032.1"/>
    <property type="molecule type" value="Genomic_DNA"/>
</dbReference>
<evidence type="ECO:0000313" key="2">
    <source>
        <dbReference type="Proteomes" id="UP000256970"/>
    </source>
</evidence>
<reference evidence="1 2" key="1">
    <citation type="submission" date="2016-10" db="EMBL/GenBank/DDBJ databases">
        <authorList>
            <person name="Cai Z."/>
        </authorList>
    </citation>
    <scope>NUCLEOTIDE SEQUENCE [LARGE SCALE GENOMIC DNA]</scope>
</reference>
<name>A0A383VE74_TETOB</name>
<protein>
    <submittedName>
        <fullName evidence="1">Uncharacterized protein</fullName>
    </submittedName>
</protein>
<organism evidence="1 2">
    <name type="scientific">Tetradesmus obliquus</name>
    <name type="common">Green alga</name>
    <name type="synonym">Acutodesmus obliquus</name>
    <dbReference type="NCBI Taxonomy" id="3088"/>
    <lineage>
        <taxon>Eukaryota</taxon>
        <taxon>Viridiplantae</taxon>
        <taxon>Chlorophyta</taxon>
        <taxon>core chlorophytes</taxon>
        <taxon>Chlorophyceae</taxon>
        <taxon>CS clade</taxon>
        <taxon>Sphaeropleales</taxon>
        <taxon>Scenedesmaceae</taxon>
        <taxon>Tetradesmus</taxon>
    </lineage>
</organism>